<evidence type="ECO:0000313" key="2">
    <source>
        <dbReference type="EMBL" id="KAF6140067.1"/>
    </source>
</evidence>
<keyword evidence="3" id="KW-1185">Reference proteome</keyword>
<dbReference type="InterPro" id="IPR053151">
    <property type="entry name" value="RNase_H-like"/>
</dbReference>
<gene>
    <name evidence="2" type="ORF">GIB67_001808</name>
</gene>
<dbReference type="AlphaFoldDB" id="A0A7J7LBN5"/>
<dbReference type="InterPro" id="IPR044730">
    <property type="entry name" value="RNase_H-like_dom_plant"/>
</dbReference>
<dbReference type="OrthoDB" id="1741277at2759"/>
<dbReference type="GO" id="GO:0003676">
    <property type="term" value="F:nucleic acid binding"/>
    <property type="evidence" value="ECO:0007669"/>
    <property type="project" value="InterPro"/>
</dbReference>
<dbReference type="InterPro" id="IPR012337">
    <property type="entry name" value="RNaseH-like_sf"/>
</dbReference>
<evidence type="ECO:0000313" key="3">
    <source>
        <dbReference type="Proteomes" id="UP000541444"/>
    </source>
</evidence>
<sequence length="164" mass="18616">MSFTTTAIGEDDLNKEGKDGGERVGKRTLYCDPEGKMSIGISQIHPETGIYQSDYVPVGMGLRMVVSNGHTKVLVRAESKLVVEYIKDMSKASWNTWFILNKIRKLIPHYFDIIHIYREANRAADAIADLHPDVEYLEILPSSFAQDLKMIIHEDKSGKLYDRV</sequence>
<evidence type="ECO:0000259" key="1">
    <source>
        <dbReference type="Pfam" id="PF13456"/>
    </source>
</evidence>
<dbReference type="Gene3D" id="3.30.420.10">
    <property type="entry name" value="Ribonuclease H-like superfamily/Ribonuclease H"/>
    <property type="match status" value="1"/>
</dbReference>
<reference evidence="2 3" key="1">
    <citation type="journal article" date="2020" name="IScience">
        <title>Genome Sequencing of the Endangered Kingdonia uniflora (Circaeasteraceae, Ranunculales) Reveals Potential Mechanisms of Evolutionary Specialization.</title>
        <authorList>
            <person name="Sun Y."/>
            <person name="Deng T."/>
            <person name="Zhang A."/>
            <person name="Moore M.J."/>
            <person name="Landis J.B."/>
            <person name="Lin N."/>
            <person name="Zhang H."/>
            <person name="Zhang X."/>
            <person name="Huang J."/>
            <person name="Zhang X."/>
            <person name="Sun H."/>
            <person name="Wang H."/>
        </authorList>
    </citation>
    <scope>NUCLEOTIDE SEQUENCE [LARGE SCALE GENOMIC DNA]</scope>
    <source>
        <strain evidence="2">TB1705</strain>
        <tissue evidence="2">Leaf</tissue>
    </source>
</reference>
<dbReference type="Pfam" id="PF13456">
    <property type="entry name" value="RVT_3"/>
    <property type="match status" value="1"/>
</dbReference>
<feature type="domain" description="RNase H type-1" evidence="1">
    <location>
        <begin position="28"/>
        <end position="129"/>
    </location>
</feature>
<dbReference type="PANTHER" id="PTHR47723">
    <property type="entry name" value="OS05G0353850 PROTEIN"/>
    <property type="match status" value="1"/>
</dbReference>
<accession>A0A7J7LBN5</accession>
<dbReference type="PANTHER" id="PTHR47723:SF19">
    <property type="entry name" value="POLYNUCLEOTIDYL TRANSFERASE, RIBONUCLEASE H-LIKE SUPERFAMILY PROTEIN"/>
    <property type="match status" value="1"/>
</dbReference>
<protein>
    <recommendedName>
        <fullName evidence="1">RNase H type-1 domain-containing protein</fullName>
    </recommendedName>
</protein>
<organism evidence="2 3">
    <name type="scientific">Kingdonia uniflora</name>
    <dbReference type="NCBI Taxonomy" id="39325"/>
    <lineage>
        <taxon>Eukaryota</taxon>
        <taxon>Viridiplantae</taxon>
        <taxon>Streptophyta</taxon>
        <taxon>Embryophyta</taxon>
        <taxon>Tracheophyta</taxon>
        <taxon>Spermatophyta</taxon>
        <taxon>Magnoliopsida</taxon>
        <taxon>Ranunculales</taxon>
        <taxon>Circaeasteraceae</taxon>
        <taxon>Kingdonia</taxon>
    </lineage>
</organism>
<name>A0A7J7LBN5_9MAGN</name>
<dbReference type="GO" id="GO:0004523">
    <property type="term" value="F:RNA-DNA hybrid ribonuclease activity"/>
    <property type="evidence" value="ECO:0007669"/>
    <property type="project" value="InterPro"/>
</dbReference>
<dbReference type="Proteomes" id="UP000541444">
    <property type="component" value="Unassembled WGS sequence"/>
</dbReference>
<proteinExistence type="predicted"/>
<dbReference type="CDD" id="cd06222">
    <property type="entry name" value="RNase_H_like"/>
    <property type="match status" value="1"/>
</dbReference>
<dbReference type="SUPFAM" id="SSF53098">
    <property type="entry name" value="Ribonuclease H-like"/>
    <property type="match status" value="1"/>
</dbReference>
<comment type="caution">
    <text evidence="2">The sequence shown here is derived from an EMBL/GenBank/DDBJ whole genome shotgun (WGS) entry which is preliminary data.</text>
</comment>
<dbReference type="InterPro" id="IPR036397">
    <property type="entry name" value="RNaseH_sf"/>
</dbReference>
<dbReference type="InterPro" id="IPR002156">
    <property type="entry name" value="RNaseH_domain"/>
</dbReference>
<dbReference type="EMBL" id="JACGCM010002404">
    <property type="protein sequence ID" value="KAF6140067.1"/>
    <property type="molecule type" value="Genomic_DNA"/>
</dbReference>